<evidence type="ECO:0000259" key="2">
    <source>
        <dbReference type="Pfam" id="PF10728"/>
    </source>
</evidence>
<dbReference type="Proteomes" id="UP000267250">
    <property type="component" value="Chromosome"/>
</dbReference>
<dbReference type="Pfam" id="PF10727">
    <property type="entry name" value="Rossmann-like"/>
    <property type="match status" value="1"/>
</dbReference>
<dbReference type="Gene3D" id="1.10.1040.20">
    <property type="entry name" value="ProC-like, C-terminal domain"/>
    <property type="match status" value="1"/>
</dbReference>
<dbReference type="PANTHER" id="PTHR40459">
    <property type="entry name" value="CONSERVED HYPOTHETICAL ALANINE AND LEUCINE RICH PROTEIN"/>
    <property type="match status" value="1"/>
</dbReference>
<accession>A0A3Q9HSA8</accession>
<dbReference type="InterPro" id="IPR018931">
    <property type="entry name" value="DUF2520"/>
</dbReference>
<feature type="domain" description="Putative oxidoreductase/dehydrogenase Rossmann-like" evidence="1">
    <location>
        <begin position="2"/>
        <end position="118"/>
    </location>
</feature>
<sequence length="292" mass="32348">MARKSFALIGPGRVGTALSYLLQERGYILRTVVGRSDKSLNRAKLFLRGEITFTKDLAELPNDLNFIILGVKDDGIEEVVHSLWYKNLLKTQQVLIHLSGVLPSDVGQLSEMPEIGRLSLHPLQAVADVETGIGKLTQSVWSMEGNDKGIILGEELLGVLSVRWLKISKEQKPLYHAAACVVSNYLVTLMQQGIEMLKKVGFSPELAQEALFPLIEGTVLNLKEKPPCEALTGPIARGDSYTIAKHIQAISKVNHQWLELYRILGSATLQYAPLSENEVKLLSKIFSGEEYQ</sequence>
<dbReference type="PANTHER" id="PTHR40459:SF1">
    <property type="entry name" value="CONSERVED HYPOTHETICAL ALANINE AND LEUCINE RICH PROTEIN"/>
    <property type="match status" value="1"/>
</dbReference>
<proteinExistence type="predicted"/>
<dbReference type="SUPFAM" id="SSF51735">
    <property type="entry name" value="NAD(P)-binding Rossmann-fold domains"/>
    <property type="match status" value="1"/>
</dbReference>
<feature type="domain" description="DUF2520" evidence="2">
    <location>
        <begin position="140"/>
        <end position="267"/>
    </location>
</feature>
<dbReference type="Pfam" id="PF10728">
    <property type="entry name" value="DUF2520"/>
    <property type="match status" value="1"/>
</dbReference>
<dbReference type="SUPFAM" id="SSF48179">
    <property type="entry name" value="6-phosphogluconate dehydrogenase C-terminal domain-like"/>
    <property type="match status" value="1"/>
</dbReference>
<name>A0A3Q9HSA8_9FIRM</name>
<gene>
    <name evidence="3" type="ORF">BBF96_15505</name>
</gene>
<dbReference type="InterPro" id="IPR037108">
    <property type="entry name" value="TM1727-like_C_sf"/>
</dbReference>
<evidence type="ECO:0000259" key="1">
    <source>
        <dbReference type="Pfam" id="PF10727"/>
    </source>
</evidence>
<dbReference type="InterPro" id="IPR019665">
    <property type="entry name" value="OxRdtase/DH_put_Rossmann_dom"/>
</dbReference>
<dbReference type="RefSeq" id="WP_127018021.1">
    <property type="nucleotide sequence ID" value="NZ_CP016379.1"/>
</dbReference>
<dbReference type="InterPro" id="IPR008927">
    <property type="entry name" value="6-PGluconate_DH-like_C_sf"/>
</dbReference>
<evidence type="ECO:0000313" key="4">
    <source>
        <dbReference type="Proteomes" id="UP000267250"/>
    </source>
</evidence>
<keyword evidence="4" id="KW-1185">Reference proteome</keyword>
<reference evidence="3 4" key="1">
    <citation type="submission" date="2016-07" db="EMBL/GenBank/DDBJ databases">
        <title>Genome and transcriptome analysis of iron-reducing fermentative bacteria Anoxybacter fermentans.</title>
        <authorList>
            <person name="Zeng X."/>
            <person name="Shao Z."/>
        </authorList>
    </citation>
    <scope>NUCLEOTIDE SEQUENCE [LARGE SCALE GENOMIC DNA]</scope>
    <source>
        <strain evidence="3 4">DY22613</strain>
    </source>
</reference>
<dbReference type="AlphaFoldDB" id="A0A3Q9HSA8"/>
<dbReference type="KEGG" id="aft:BBF96_15505"/>
<dbReference type="InterPro" id="IPR036291">
    <property type="entry name" value="NAD(P)-bd_dom_sf"/>
</dbReference>
<dbReference type="Gene3D" id="3.40.50.720">
    <property type="entry name" value="NAD(P)-binding Rossmann-like Domain"/>
    <property type="match status" value="1"/>
</dbReference>
<organism evidence="3 4">
    <name type="scientific">Anoxybacter fermentans</name>
    <dbReference type="NCBI Taxonomy" id="1323375"/>
    <lineage>
        <taxon>Bacteria</taxon>
        <taxon>Bacillati</taxon>
        <taxon>Bacillota</taxon>
        <taxon>Clostridia</taxon>
        <taxon>Halanaerobiales</taxon>
        <taxon>Anoxybacter</taxon>
    </lineage>
</organism>
<protein>
    <recommendedName>
        <fullName evidence="5">DUF2520 domain-containing protein</fullName>
    </recommendedName>
</protein>
<dbReference type="OrthoDB" id="9810755at2"/>
<evidence type="ECO:0000313" key="3">
    <source>
        <dbReference type="EMBL" id="AZR74654.1"/>
    </source>
</evidence>
<evidence type="ECO:0008006" key="5">
    <source>
        <dbReference type="Google" id="ProtNLM"/>
    </source>
</evidence>
<dbReference type="EMBL" id="CP016379">
    <property type="protein sequence ID" value="AZR74654.1"/>
    <property type="molecule type" value="Genomic_DNA"/>
</dbReference>